<evidence type="ECO:0000313" key="2">
    <source>
        <dbReference type="EMBL" id="CAL1688088.1"/>
    </source>
</evidence>
<keyword evidence="3" id="KW-1185">Reference proteome</keyword>
<dbReference type="EMBL" id="OZ034831">
    <property type="protein sequence ID" value="CAL1688088.1"/>
    <property type="molecule type" value="Genomic_DNA"/>
</dbReference>
<dbReference type="AlphaFoldDB" id="A0AAV2P668"/>
<reference evidence="2" key="1">
    <citation type="submission" date="2024-04" db="EMBL/GenBank/DDBJ databases">
        <authorList>
            <consortium name="Molecular Ecology Group"/>
        </authorList>
    </citation>
    <scope>NUCLEOTIDE SEQUENCE</scope>
</reference>
<evidence type="ECO:0000256" key="1">
    <source>
        <dbReference type="SAM" id="MobiDB-lite"/>
    </source>
</evidence>
<name>A0AAV2P668_9HYME</name>
<dbReference type="Proteomes" id="UP001497644">
    <property type="component" value="Chromosome 8"/>
</dbReference>
<organism evidence="2 3">
    <name type="scientific">Lasius platythorax</name>
    <dbReference type="NCBI Taxonomy" id="488582"/>
    <lineage>
        <taxon>Eukaryota</taxon>
        <taxon>Metazoa</taxon>
        <taxon>Ecdysozoa</taxon>
        <taxon>Arthropoda</taxon>
        <taxon>Hexapoda</taxon>
        <taxon>Insecta</taxon>
        <taxon>Pterygota</taxon>
        <taxon>Neoptera</taxon>
        <taxon>Endopterygota</taxon>
        <taxon>Hymenoptera</taxon>
        <taxon>Apocrita</taxon>
        <taxon>Aculeata</taxon>
        <taxon>Formicoidea</taxon>
        <taxon>Formicidae</taxon>
        <taxon>Formicinae</taxon>
        <taxon>Lasius</taxon>
        <taxon>Lasius</taxon>
    </lineage>
</organism>
<feature type="region of interest" description="Disordered" evidence="1">
    <location>
        <begin position="30"/>
        <end position="84"/>
    </location>
</feature>
<gene>
    <name evidence="2" type="ORF">LPLAT_LOCUS13221</name>
</gene>
<protein>
    <submittedName>
        <fullName evidence="2">Uncharacterized protein</fullName>
    </submittedName>
</protein>
<accession>A0AAV2P668</accession>
<evidence type="ECO:0000313" key="3">
    <source>
        <dbReference type="Proteomes" id="UP001497644"/>
    </source>
</evidence>
<sequence>MTVSGLLLRLERSLFGHEFDIDVSGPMDRIFQRSPPLPGMHLPPRAREGSKVKQKMSYGGMPRRRQSEEMVATREKKAGGIREPELPAEAKRILKRLVKS</sequence>
<proteinExistence type="predicted"/>
<feature type="compositionally biased region" description="Basic and acidic residues" evidence="1">
    <location>
        <begin position="65"/>
        <end position="84"/>
    </location>
</feature>